<dbReference type="InterPro" id="IPR001148">
    <property type="entry name" value="CA_dom"/>
</dbReference>
<dbReference type="CDD" id="cd00326">
    <property type="entry name" value="alpha_CA"/>
    <property type="match status" value="1"/>
</dbReference>
<proteinExistence type="inferred from homology"/>
<dbReference type="Gene3D" id="3.10.200.10">
    <property type="entry name" value="Alpha carbonic anhydrase"/>
    <property type="match status" value="1"/>
</dbReference>
<sequence length="285" mass="33048">MNIGPTKNLCICPEEPENGTFPKKDQVDEDARLTVAEWRLQSVQSPIHLKHEDTNEYDHFEPLEFHGHWDKEGSATFTNNGYTATLKFQDRELPILKGGPLHDDEYVFEQLHFHWSDDDHSGCEHIFEGRAYSMEAHAVHYNKKYEDFSEAADKHDGLAVVAFFLQATDNFENPCFKKLSEAVKEIVKIDSTTSVPTDCLTWMEKEAQCKGYYTYQGSLTTEPYNESVTWIIYPTPIHISHDQVSMFRNLKSTVCEQHTILKNVRPVQIPDRKLNIYYARSHKRS</sequence>
<comment type="caution">
    <text evidence="3">The sequence shown here is derived from an EMBL/GenBank/DDBJ whole genome shotgun (WGS) entry which is preliminary data.</text>
</comment>
<reference evidence="3" key="1">
    <citation type="submission" date="2019-08" db="EMBL/GenBank/DDBJ databases">
        <title>The genome of the North American firefly Photinus pyralis.</title>
        <authorList>
            <consortium name="Photinus pyralis genome working group"/>
            <person name="Fallon T.R."/>
            <person name="Sander Lower S.E."/>
            <person name="Weng J.-K."/>
        </authorList>
    </citation>
    <scope>NUCLEOTIDE SEQUENCE</scope>
    <source>
        <strain evidence="3">TRF0915ILg1</strain>
        <tissue evidence="3">Whole body</tissue>
    </source>
</reference>
<name>A0A8K0C9X4_IGNLU</name>
<evidence type="ECO:0000256" key="1">
    <source>
        <dbReference type="ARBA" id="ARBA00010718"/>
    </source>
</evidence>
<dbReference type="SUPFAM" id="SSF51069">
    <property type="entry name" value="Carbonic anhydrase"/>
    <property type="match status" value="1"/>
</dbReference>
<evidence type="ECO:0000313" key="4">
    <source>
        <dbReference type="Proteomes" id="UP000801492"/>
    </source>
</evidence>
<dbReference type="EMBL" id="VTPC01090968">
    <property type="protein sequence ID" value="KAF2880447.1"/>
    <property type="molecule type" value="Genomic_DNA"/>
</dbReference>
<dbReference type="PANTHER" id="PTHR18952:SF114">
    <property type="entry name" value="CARBONIC ANHYDRASE 3, ISOFORM A"/>
    <property type="match status" value="1"/>
</dbReference>
<feature type="domain" description="Alpha-carbonic anhydrase" evidence="2">
    <location>
        <begin position="25"/>
        <end position="278"/>
    </location>
</feature>
<dbReference type="SMART" id="SM01057">
    <property type="entry name" value="Carb_anhydrase"/>
    <property type="match status" value="1"/>
</dbReference>
<dbReference type="GO" id="GO:0008270">
    <property type="term" value="F:zinc ion binding"/>
    <property type="evidence" value="ECO:0007669"/>
    <property type="project" value="InterPro"/>
</dbReference>
<evidence type="ECO:0000259" key="2">
    <source>
        <dbReference type="PROSITE" id="PS51144"/>
    </source>
</evidence>
<dbReference type="Proteomes" id="UP000801492">
    <property type="component" value="Unassembled WGS sequence"/>
</dbReference>
<organism evidence="3 4">
    <name type="scientific">Ignelater luminosus</name>
    <name type="common">Cucubano</name>
    <name type="synonym">Pyrophorus luminosus</name>
    <dbReference type="NCBI Taxonomy" id="2038154"/>
    <lineage>
        <taxon>Eukaryota</taxon>
        <taxon>Metazoa</taxon>
        <taxon>Ecdysozoa</taxon>
        <taxon>Arthropoda</taxon>
        <taxon>Hexapoda</taxon>
        <taxon>Insecta</taxon>
        <taxon>Pterygota</taxon>
        <taxon>Neoptera</taxon>
        <taxon>Endopterygota</taxon>
        <taxon>Coleoptera</taxon>
        <taxon>Polyphaga</taxon>
        <taxon>Elateriformia</taxon>
        <taxon>Elateroidea</taxon>
        <taxon>Elateridae</taxon>
        <taxon>Agrypninae</taxon>
        <taxon>Pyrophorini</taxon>
        <taxon>Ignelater</taxon>
    </lineage>
</organism>
<dbReference type="InterPro" id="IPR023561">
    <property type="entry name" value="Carbonic_anhydrase_a-class"/>
</dbReference>
<dbReference type="Pfam" id="PF00194">
    <property type="entry name" value="Carb_anhydrase"/>
    <property type="match status" value="1"/>
</dbReference>
<protein>
    <recommendedName>
        <fullName evidence="2">Alpha-carbonic anhydrase domain-containing protein</fullName>
    </recommendedName>
</protein>
<dbReference type="PROSITE" id="PS51144">
    <property type="entry name" value="ALPHA_CA_2"/>
    <property type="match status" value="1"/>
</dbReference>
<dbReference type="OrthoDB" id="429145at2759"/>
<comment type="similarity">
    <text evidence="1">Belongs to the alpha-carbonic anhydrase family.</text>
</comment>
<accession>A0A8K0C9X4</accession>
<dbReference type="InterPro" id="IPR036398">
    <property type="entry name" value="CA_dom_sf"/>
</dbReference>
<evidence type="ECO:0000313" key="3">
    <source>
        <dbReference type="EMBL" id="KAF2880447.1"/>
    </source>
</evidence>
<dbReference type="GO" id="GO:0004089">
    <property type="term" value="F:carbonate dehydratase activity"/>
    <property type="evidence" value="ECO:0007669"/>
    <property type="project" value="InterPro"/>
</dbReference>
<gene>
    <name evidence="3" type="ORF">ILUMI_25725</name>
</gene>
<dbReference type="PANTHER" id="PTHR18952">
    <property type="entry name" value="CARBONIC ANHYDRASE"/>
    <property type="match status" value="1"/>
</dbReference>
<dbReference type="GO" id="GO:0005737">
    <property type="term" value="C:cytoplasm"/>
    <property type="evidence" value="ECO:0007669"/>
    <property type="project" value="TreeGrafter"/>
</dbReference>
<dbReference type="AlphaFoldDB" id="A0A8K0C9X4"/>
<keyword evidence="4" id="KW-1185">Reference proteome</keyword>